<dbReference type="GO" id="GO:0004331">
    <property type="term" value="F:fructose-2,6-bisphosphate 2-phosphatase activity"/>
    <property type="evidence" value="ECO:0007669"/>
    <property type="project" value="TreeGrafter"/>
</dbReference>
<evidence type="ECO:0008006" key="6">
    <source>
        <dbReference type="Google" id="ProtNLM"/>
    </source>
</evidence>
<dbReference type="GO" id="GO:0045820">
    <property type="term" value="P:negative regulation of glycolytic process"/>
    <property type="evidence" value="ECO:0007669"/>
    <property type="project" value="TreeGrafter"/>
</dbReference>
<dbReference type="InterPro" id="IPR051695">
    <property type="entry name" value="Phosphoglycerate_Mutase"/>
</dbReference>
<name>A0A0B0IM59_9BACI</name>
<feature type="active site" description="Proton donor/acceptor" evidence="2">
    <location>
        <position position="85"/>
    </location>
</feature>
<dbReference type="OrthoDB" id="9783269at2"/>
<dbReference type="AlphaFoldDB" id="A0A0B0IM59"/>
<evidence type="ECO:0000313" key="4">
    <source>
        <dbReference type="EMBL" id="KHF40751.1"/>
    </source>
</evidence>
<feature type="binding site" evidence="3">
    <location>
        <begin position="13"/>
        <end position="20"/>
    </location>
    <ligand>
        <name>substrate</name>
    </ligand>
</feature>
<dbReference type="GO" id="GO:0043456">
    <property type="term" value="P:regulation of pentose-phosphate shunt"/>
    <property type="evidence" value="ECO:0007669"/>
    <property type="project" value="TreeGrafter"/>
</dbReference>
<protein>
    <recommendedName>
        <fullName evidence="6">Alpha-ribazole phosphatase</fullName>
    </recommendedName>
</protein>
<dbReference type="Proteomes" id="UP000030832">
    <property type="component" value="Unassembled WGS sequence"/>
</dbReference>
<keyword evidence="5" id="KW-1185">Reference proteome</keyword>
<keyword evidence="1" id="KW-0378">Hydrolase</keyword>
<dbReference type="Pfam" id="PF00300">
    <property type="entry name" value="His_Phos_1"/>
    <property type="match status" value="1"/>
</dbReference>
<feature type="binding site" evidence="3">
    <location>
        <position position="63"/>
    </location>
    <ligand>
        <name>substrate</name>
    </ligand>
</feature>
<comment type="caution">
    <text evidence="4">The sequence shown here is derived from an EMBL/GenBank/DDBJ whole genome shotgun (WGS) entry which is preliminary data.</text>
</comment>
<evidence type="ECO:0000256" key="3">
    <source>
        <dbReference type="PIRSR" id="PIRSR613078-2"/>
    </source>
</evidence>
<evidence type="ECO:0000256" key="1">
    <source>
        <dbReference type="ARBA" id="ARBA00022801"/>
    </source>
</evidence>
<dbReference type="EMBL" id="JRJU01000007">
    <property type="protein sequence ID" value="KHF40751.1"/>
    <property type="molecule type" value="Genomic_DNA"/>
</dbReference>
<dbReference type="PANTHER" id="PTHR46517">
    <property type="entry name" value="FRUCTOSE-2,6-BISPHOSPHATASE TIGAR"/>
    <property type="match status" value="1"/>
</dbReference>
<proteinExistence type="predicted"/>
<evidence type="ECO:0000256" key="2">
    <source>
        <dbReference type="PIRSR" id="PIRSR613078-1"/>
    </source>
</evidence>
<evidence type="ECO:0000313" key="5">
    <source>
        <dbReference type="Proteomes" id="UP000030832"/>
    </source>
</evidence>
<dbReference type="STRING" id="333138.LQ50_08190"/>
<accession>A0A0B0IM59</accession>
<dbReference type="InterPro" id="IPR029033">
    <property type="entry name" value="His_PPase_superfam"/>
</dbReference>
<dbReference type="PANTHER" id="PTHR46517:SF1">
    <property type="entry name" value="FRUCTOSE-2,6-BISPHOSPHATASE TIGAR"/>
    <property type="match status" value="1"/>
</dbReference>
<dbReference type="RefSeq" id="WP_034627784.1">
    <property type="nucleotide sequence ID" value="NZ_JRJU01000007.1"/>
</dbReference>
<organism evidence="4 5">
    <name type="scientific">Halalkalibacter okhensis</name>
    <dbReference type="NCBI Taxonomy" id="333138"/>
    <lineage>
        <taxon>Bacteria</taxon>
        <taxon>Bacillati</taxon>
        <taxon>Bacillota</taxon>
        <taxon>Bacilli</taxon>
        <taxon>Bacillales</taxon>
        <taxon>Bacillaceae</taxon>
        <taxon>Halalkalibacter</taxon>
    </lineage>
</organism>
<dbReference type="InterPro" id="IPR013078">
    <property type="entry name" value="His_Pase_superF_clade-1"/>
</dbReference>
<dbReference type="GO" id="GO:0005829">
    <property type="term" value="C:cytosol"/>
    <property type="evidence" value="ECO:0007669"/>
    <property type="project" value="TreeGrafter"/>
</dbReference>
<dbReference type="Gene3D" id="3.40.50.1240">
    <property type="entry name" value="Phosphoglycerate mutase-like"/>
    <property type="match status" value="1"/>
</dbReference>
<feature type="active site" description="Tele-phosphohistidine intermediate" evidence="2">
    <location>
        <position position="14"/>
    </location>
</feature>
<dbReference type="eggNOG" id="COG0406">
    <property type="taxonomic scope" value="Bacteria"/>
</dbReference>
<dbReference type="CDD" id="cd07067">
    <property type="entry name" value="HP_PGM_like"/>
    <property type="match status" value="1"/>
</dbReference>
<dbReference type="SUPFAM" id="SSF53254">
    <property type="entry name" value="Phosphoglycerate mutase-like"/>
    <property type="match status" value="1"/>
</dbReference>
<dbReference type="SMART" id="SM00855">
    <property type="entry name" value="PGAM"/>
    <property type="match status" value="1"/>
</dbReference>
<reference evidence="4 5" key="1">
    <citation type="submission" date="2014-09" db="EMBL/GenBank/DDBJ databases">
        <title>Genome sequencing and annotation of Bacillus Okhensis strain Kh10-101T.</title>
        <authorList>
            <person name="Prakash J.S."/>
        </authorList>
    </citation>
    <scope>NUCLEOTIDE SEQUENCE [LARGE SCALE GENOMIC DNA]</scope>
    <source>
        <strain evidence="5">Kh10-101T</strain>
    </source>
</reference>
<gene>
    <name evidence="4" type="ORF">LQ50_08190</name>
</gene>
<sequence length="212" mass="24785">MGACSGVDLFLVRHSVTRWNKEKRYLGHTDIPIIWDEATNLLELKGALSKIDFTYVFSSDLQRCQETLAFLQLSKQARTDRRLREMDFGDWEGKTYLELQHDPSYRKWLDNWEGIPIPNGESSKAFQERIDAFLYELLHYTFEQNKKEKQQVLVMTHGGVIRYIISKMIPAHTFWSLTVNHGQALKLSFVLEKGEWVCSLLSEVPSQEKEKL</sequence>